<evidence type="ECO:0000256" key="1">
    <source>
        <dbReference type="ARBA" id="ARBA00023125"/>
    </source>
</evidence>
<name>A0ABD0MZV4_CIRMR</name>
<dbReference type="SUPFAM" id="SSF47823">
    <property type="entry name" value="lambda integrase-like, N-terminal domain"/>
    <property type="match status" value="1"/>
</dbReference>
<dbReference type="PANTHER" id="PTHR35617">
    <property type="entry name" value="PHAGE_INTEGRASE DOMAIN-CONTAINING PROTEIN"/>
    <property type="match status" value="1"/>
</dbReference>
<accession>A0ABD0MZV4</accession>
<evidence type="ECO:0000256" key="2">
    <source>
        <dbReference type="SAM" id="MobiDB-lite"/>
    </source>
</evidence>
<sequence>MVHRIPRCPSLLEISLPTLPVPTPQSSARKRSGAGELATPAGVSTAASSAASCRSSVTGHRTSSSNNTRGQSQETGSLSRLFGSVETTAKCICLGPAHCRARLLHSIWRSAATFQRGLPTLVGPEQGLVMEQEVGTLLGKAIEVAPPHVRESGFYSRYFIVPKKEGEVAFRSEECIPPHIHPSTQEVPEIRFGGKAYLCWVLPSSLALSPCTFTNGGSGPSGSPRGETRFTHQGHAVIPTCLGHVEEALVPVSGPGAGSSLLPRNASDGCIPHRLGSGHGRPPCPWSVALPPSHLAYHCLEMLAMFQALKHFLPDLRDRPVLVRTDSTTVSVTSTTRELSATEVVETILQSRAPSTRKLYALKWKPFTSWCEDRQQDSVNCPVGTVLGFLQDRFSTGLAHSNLKVYVAAILAYHAPLGGSSVAVLFHTRQGFEVWWRGHLVPIAFLTQLEFLKGNISGYVCNHGSPRERDAASRAILPASLQRLLVYSEAAGCMHHTCF</sequence>
<feature type="compositionally biased region" description="Polar residues" evidence="2">
    <location>
        <begin position="59"/>
        <end position="77"/>
    </location>
</feature>
<organism evidence="3 4">
    <name type="scientific">Cirrhinus mrigala</name>
    <name type="common">Mrigala</name>
    <dbReference type="NCBI Taxonomy" id="683832"/>
    <lineage>
        <taxon>Eukaryota</taxon>
        <taxon>Metazoa</taxon>
        <taxon>Chordata</taxon>
        <taxon>Craniata</taxon>
        <taxon>Vertebrata</taxon>
        <taxon>Euteleostomi</taxon>
        <taxon>Actinopterygii</taxon>
        <taxon>Neopterygii</taxon>
        <taxon>Teleostei</taxon>
        <taxon>Ostariophysi</taxon>
        <taxon>Cypriniformes</taxon>
        <taxon>Cyprinidae</taxon>
        <taxon>Labeoninae</taxon>
        <taxon>Labeonini</taxon>
        <taxon>Cirrhinus</taxon>
    </lineage>
</organism>
<evidence type="ECO:0000313" key="4">
    <source>
        <dbReference type="Proteomes" id="UP001529510"/>
    </source>
</evidence>
<proteinExistence type="predicted"/>
<protein>
    <recommendedName>
        <fullName evidence="5">Reverse transcriptase RNase H-like domain-containing protein</fullName>
    </recommendedName>
</protein>
<reference evidence="3 4" key="1">
    <citation type="submission" date="2024-05" db="EMBL/GenBank/DDBJ databases">
        <title>Genome sequencing and assembly of Indian major carp, Cirrhinus mrigala (Hamilton, 1822).</title>
        <authorList>
            <person name="Mohindra V."/>
            <person name="Chowdhury L.M."/>
            <person name="Lal K."/>
            <person name="Jena J.K."/>
        </authorList>
    </citation>
    <scope>NUCLEOTIDE SEQUENCE [LARGE SCALE GENOMIC DNA]</scope>
    <source>
        <strain evidence="3">CM1030</strain>
        <tissue evidence="3">Blood</tissue>
    </source>
</reference>
<evidence type="ECO:0000313" key="3">
    <source>
        <dbReference type="EMBL" id="KAL0154111.1"/>
    </source>
</evidence>
<dbReference type="GO" id="GO:0003677">
    <property type="term" value="F:DNA binding"/>
    <property type="evidence" value="ECO:0007669"/>
    <property type="project" value="UniProtKB-KW"/>
</dbReference>
<comment type="caution">
    <text evidence="3">The sequence shown here is derived from an EMBL/GenBank/DDBJ whole genome shotgun (WGS) entry which is preliminary data.</text>
</comment>
<feature type="compositionally biased region" description="Low complexity" evidence="2">
    <location>
        <begin position="38"/>
        <end position="58"/>
    </location>
</feature>
<feature type="region of interest" description="Disordered" evidence="2">
    <location>
        <begin position="19"/>
        <end position="77"/>
    </location>
</feature>
<dbReference type="Gene3D" id="1.10.150.130">
    <property type="match status" value="1"/>
</dbReference>
<dbReference type="AlphaFoldDB" id="A0ABD0MZV4"/>
<gene>
    <name evidence="3" type="ORF">M9458_050570</name>
</gene>
<keyword evidence="1" id="KW-0238">DNA-binding</keyword>
<keyword evidence="4" id="KW-1185">Reference proteome</keyword>
<dbReference type="InterPro" id="IPR010998">
    <property type="entry name" value="Integrase_recombinase_N"/>
</dbReference>
<dbReference type="Proteomes" id="UP001529510">
    <property type="component" value="Unassembled WGS sequence"/>
</dbReference>
<dbReference type="PANTHER" id="PTHR35617:SF3">
    <property type="entry name" value="CORE-BINDING (CB) DOMAIN-CONTAINING PROTEIN"/>
    <property type="match status" value="1"/>
</dbReference>
<evidence type="ECO:0008006" key="5">
    <source>
        <dbReference type="Google" id="ProtNLM"/>
    </source>
</evidence>
<dbReference type="EMBL" id="JAMKFB020000045">
    <property type="protein sequence ID" value="KAL0154111.1"/>
    <property type="molecule type" value="Genomic_DNA"/>
</dbReference>